<proteinExistence type="predicted"/>
<sequence length="89" mass="10194">MEKKYSEGEDSQDERQRGRKPPFRLAQDDTKPALQDPIVRSDPIDSEQAVLRLPPFTKSQQLNSGSVQQIMSILKMSKFVCFLLNGFHN</sequence>
<name>A0ACC2MFT3_PERAE</name>
<evidence type="ECO:0000313" key="1">
    <source>
        <dbReference type="EMBL" id="KAJ8644622.1"/>
    </source>
</evidence>
<keyword evidence="2" id="KW-1185">Reference proteome</keyword>
<comment type="caution">
    <text evidence="1">The sequence shown here is derived from an EMBL/GenBank/DDBJ whole genome shotgun (WGS) entry which is preliminary data.</text>
</comment>
<protein>
    <submittedName>
        <fullName evidence="1">Uncharacterized protein</fullName>
    </submittedName>
</protein>
<dbReference type="EMBL" id="CM056810">
    <property type="protein sequence ID" value="KAJ8644622.1"/>
    <property type="molecule type" value="Genomic_DNA"/>
</dbReference>
<evidence type="ECO:0000313" key="2">
    <source>
        <dbReference type="Proteomes" id="UP001234297"/>
    </source>
</evidence>
<accession>A0ACC2MFT3</accession>
<dbReference type="Proteomes" id="UP001234297">
    <property type="component" value="Chromosome 2"/>
</dbReference>
<gene>
    <name evidence="1" type="ORF">MRB53_006370</name>
</gene>
<organism evidence="1 2">
    <name type="scientific">Persea americana</name>
    <name type="common">Avocado</name>
    <dbReference type="NCBI Taxonomy" id="3435"/>
    <lineage>
        <taxon>Eukaryota</taxon>
        <taxon>Viridiplantae</taxon>
        <taxon>Streptophyta</taxon>
        <taxon>Embryophyta</taxon>
        <taxon>Tracheophyta</taxon>
        <taxon>Spermatophyta</taxon>
        <taxon>Magnoliopsida</taxon>
        <taxon>Magnoliidae</taxon>
        <taxon>Laurales</taxon>
        <taxon>Lauraceae</taxon>
        <taxon>Persea</taxon>
    </lineage>
</organism>
<reference evidence="1 2" key="1">
    <citation type="journal article" date="2022" name="Hortic Res">
        <title>A haplotype resolved chromosomal level avocado genome allows analysis of novel avocado genes.</title>
        <authorList>
            <person name="Nath O."/>
            <person name="Fletcher S.J."/>
            <person name="Hayward A."/>
            <person name="Shaw L.M."/>
            <person name="Masouleh A.K."/>
            <person name="Furtado A."/>
            <person name="Henry R.J."/>
            <person name="Mitter N."/>
        </authorList>
    </citation>
    <scope>NUCLEOTIDE SEQUENCE [LARGE SCALE GENOMIC DNA]</scope>
    <source>
        <strain evidence="2">cv. Hass</strain>
    </source>
</reference>